<evidence type="ECO:0000313" key="3">
    <source>
        <dbReference type="EMBL" id="MXR19149.1"/>
    </source>
</evidence>
<feature type="compositionally biased region" description="Polar residues" evidence="1">
    <location>
        <begin position="143"/>
        <end position="162"/>
    </location>
</feature>
<keyword evidence="4" id="KW-1185">Reference proteome</keyword>
<feature type="compositionally biased region" description="Polar residues" evidence="1">
    <location>
        <begin position="221"/>
        <end position="248"/>
    </location>
</feature>
<dbReference type="Proteomes" id="UP000471521">
    <property type="component" value="Unassembled WGS sequence"/>
</dbReference>
<dbReference type="EMBL" id="WUUU01000001">
    <property type="protein sequence ID" value="MXR19149.1"/>
    <property type="molecule type" value="Genomic_DNA"/>
</dbReference>
<dbReference type="OrthoDB" id="103676at2157"/>
<dbReference type="InterPro" id="IPR026453">
    <property type="entry name" value="PGF_pre_PGF"/>
</dbReference>
<comment type="caution">
    <text evidence="3">The sequence shown here is derived from an EMBL/GenBank/DDBJ whole genome shotgun (WGS) entry which is preliminary data.</text>
</comment>
<gene>
    <name evidence="3" type="ORF">GRX66_00495</name>
</gene>
<keyword evidence="2" id="KW-0472">Membrane</keyword>
<name>A0A6B0SNE3_9EURY</name>
<feature type="transmembrane region" description="Helical" evidence="2">
    <location>
        <begin position="430"/>
        <end position="450"/>
    </location>
</feature>
<dbReference type="RefSeq" id="WP_159524746.1">
    <property type="nucleotide sequence ID" value="NZ_WUUU01000001.1"/>
</dbReference>
<reference evidence="3 4" key="1">
    <citation type="submission" date="2019-12" db="EMBL/GenBank/DDBJ databases">
        <title>Isolation and characterization of three novel carbon monoxide-oxidizing members of Halobacteria from salione crusts and soils.</title>
        <authorList>
            <person name="Myers M.R."/>
            <person name="King G.M."/>
        </authorList>
    </citation>
    <scope>NUCLEOTIDE SEQUENCE [LARGE SCALE GENOMIC DNA]</scope>
    <source>
        <strain evidence="3 4">PCN9</strain>
    </source>
</reference>
<feature type="compositionally biased region" description="Gly residues" evidence="1">
    <location>
        <begin position="177"/>
        <end position="212"/>
    </location>
</feature>
<proteinExistence type="predicted"/>
<dbReference type="AlphaFoldDB" id="A0A6B0SNE3"/>
<feature type="compositionally biased region" description="Acidic residues" evidence="1">
    <location>
        <begin position="166"/>
        <end position="176"/>
    </location>
</feature>
<evidence type="ECO:0000313" key="4">
    <source>
        <dbReference type="Proteomes" id="UP000471521"/>
    </source>
</evidence>
<sequence>MRARLRSVLTVCVVLAVVAAPSVAFVVPTAAQSTPTVSIDAPDTVENGVTANGPLVVENVAAGDDIGAFKINITYNASAVSIDASDTDHFTVSTSTPESGTLTVVGYTSETDTPDGALALAALDITGEQPTDATAMSMDVETLSDTDGNSVPHSSRAETLTVTESSTEDGDGDDGSDGGTGPGGGGTGPGGGGTGPGGGGTGPGGGGGGAGEGDTEKPTGPLQTTVSQPSPNQVAISITNLSANTPTDVTLPRTDVDNSTGTQLSGVSVNARIATNVSVSIDRSEQVPEGTPAIEESQQAASLGYFTITADVQDPDLNEVTYTFEVSKSRIEEAEITPRGVRLFRLDEGDSEWTTLATTVREEREDTYVFTASSPGFSVYAIGYNTAQEPKTTSQTTTAPVETTDMDSEETTEEATTVIPTTPGSSSDGFPTNLVAGGVVILVVAALLYYSRRGS</sequence>
<organism evidence="3 4">
    <name type="scientific">Halobacterium bonnevillei</name>
    <dbReference type="NCBI Taxonomy" id="2692200"/>
    <lineage>
        <taxon>Archaea</taxon>
        <taxon>Methanobacteriati</taxon>
        <taxon>Methanobacteriota</taxon>
        <taxon>Stenosarchaea group</taxon>
        <taxon>Halobacteria</taxon>
        <taxon>Halobacteriales</taxon>
        <taxon>Halobacteriaceae</taxon>
        <taxon>Halobacterium</taxon>
    </lineage>
</organism>
<evidence type="ECO:0000256" key="1">
    <source>
        <dbReference type="SAM" id="MobiDB-lite"/>
    </source>
</evidence>
<feature type="region of interest" description="Disordered" evidence="1">
    <location>
        <begin position="143"/>
        <end position="263"/>
    </location>
</feature>
<dbReference type="NCBIfam" id="TIGR04213">
    <property type="entry name" value="PGF_pre_PGF"/>
    <property type="match status" value="1"/>
</dbReference>
<feature type="region of interest" description="Disordered" evidence="1">
    <location>
        <begin position="389"/>
        <end position="412"/>
    </location>
</feature>
<dbReference type="Gene3D" id="2.60.40.680">
    <property type="match status" value="1"/>
</dbReference>
<accession>A0A6B0SNE3</accession>
<feature type="compositionally biased region" description="Polar residues" evidence="1">
    <location>
        <begin position="389"/>
        <end position="401"/>
    </location>
</feature>
<keyword evidence="2" id="KW-0812">Transmembrane</keyword>
<protein>
    <submittedName>
        <fullName evidence="3">PGF-pre-PGF domain-containing protein</fullName>
    </submittedName>
</protein>
<keyword evidence="2" id="KW-1133">Transmembrane helix</keyword>
<evidence type="ECO:0000256" key="2">
    <source>
        <dbReference type="SAM" id="Phobius"/>
    </source>
</evidence>